<dbReference type="EMBL" id="QMDX01000004">
    <property type="protein sequence ID" value="TSD14410.1"/>
    <property type="molecule type" value="Genomic_DNA"/>
</dbReference>
<evidence type="ECO:0000313" key="2">
    <source>
        <dbReference type="EMBL" id="TSD14410.1"/>
    </source>
</evidence>
<keyword evidence="1" id="KW-0472">Membrane</keyword>
<dbReference type="Proteomes" id="UP000319894">
    <property type="component" value="Unassembled WGS sequence"/>
</dbReference>
<dbReference type="InParanoid" id="A0A554NBN6"/>
<reference evidence="2 3" key="1">
    <citation type="submission" date="2018-06" db="EMBL/GenBank/DDBJ databases">
        <title>Natronomonas sp. F16-60 a new haloarchaeon isolated from a solar saltern of Isla Cristina, Huelva, Spain.</title>
        <authorList>
            <person name="Duran-Viseras A."/>
            <person name="Sanchez-Porro C."/>
            <person name="Ventosa A."/>
        </authorList>
    </citation>
    <scope>NUCLEOTIDE SEQUENCE [LARGE SCALE GENOMIC DNA]</scope>
    <source>
        <strain evidence="2 3">F16-60</strain>
    </source>
</reference>
<evidence type="ECO:0000256" key="1">
    <source>
        <dbReference type="SAM" id="Phobius"/>
    </source>
</evidence>
<protein>
    <submittedName>
        <fullName evidence="2">Uncharacterized protein</fullName>
    </submittedName>
</protein>
<evidence type="ECO:0000313" key="3">
    <source>
        <dbReference type="Proteomes" id="UP000319894"/>
    </source>
</evidence>
<sequence length="70" mass="7316">MESSLRRRLDIALLLLCLVAASSMLIAVELAGVPVLVMAAIGVVGFVFVPLFVLSTPDWAEGSAGDELSN</sequence>
<keyword evidence="1" id="KW-1133">Transmembrane helix</keyword>
<dbReference type="RefSeq" id="WP_144261861.1">
    <property type="nucleotide sequence ID" value="NZ_QMDX01000004.1"/>
</dbReference>
<keyword evidence="3" id="KW-1185">Reference proteome</keyword>
<dbReference type="AlphaFoldDB" id="A0A554NBN6"/>
<organism evidence="2 3">
    <name type="scientific">Haloglomus irregulare</name>
    <dbReference type="NCBI Taxonomy" id="2234134"/>
    <lineage>
        <taxon>Archaea</taxon>
        <taxon>Methanobacteriati</taxon>
        <taxon>Methanobacteriota</taxon>
        <taxon>Stenosarchaea group</taxon>
        <taxon>Halobacteria</taxon>
        <taxon>Halobacteriales</taxon>
        <taxon>Natronomonadaceae</taxon>
        <taxon>Haloglomus</taxon>
    </lineage>
</organism>
<proteinExistence type="predicted"/>
<keyword evidence="1" id="KW-0812">Transmembrane</keyword>
<accession>A0A554NBN6</accession>
<feature type="transmembrane region" description="Helical" evidence="1">
    <location>
        <begin position="37"/>
        <end position="54"/>
    </location>
</feature>
<name>A0A554NBN6_9EURY</name>
<comment type="caution">
    <text evidence="2">The sequence shown here is derived from an EMBL/GenBank/DDBJ whole genome shotgun (WGS) entry which is preliminary data.</text>
</comment>
<gene>
    <name evidence="2" type="ORF">DP107_09230</name>
</gene>